<evidence type="ECO:0000256" key="3">
    <source>
        <dbReference type="ARBA" id="ARBA00023274"/>
    </source>
</evidence>
<evidence type="ECO:0000256" key="1">
    <source>
        <dbReference type="ARBA" id="ARBA00007926"/>
    </source>
</evidence>
<dbReference type="Gene3D" id="3.30.390.110">
    <property type="match status" value="1"/>
</dbReference>
<dbReference type="GO" id="GO:0003735">
    <property type="term" value="F:structural constituent of ribosome"/>
    <property type="evidence" value="ECO:0007669"/>
    <property type="project" value="InterPro"/>
</dbReference>
<dbReference type="FunFam" id="3.30.390.110:FF:000002">
    <property type="entry name" value="60S ribosomal protein L28"/>
    <property type="match status" value="1"/>
</dbReference>
<dbReference type="OrthoDB" id="338850at2759"/>
<dbReference type="GO" id="GO:1990904">
    <property type="term" value="C:ribonucleoprotein complex"/>
    <property type="evidence" value="ECO:0007669"/>
    <property type="project" value="UniProtKB-KW"/>
</dbReference>
<dbReference type="AlphaFoldDB" id="A0A423X9C9"/>
<name>A0A423X9C9_9PEZI</name>
<dbReference type="Proteomes" id="UP000283895">
    <property type="component" value="Unassembled WGS sequence"/>
</dbReference>
<evidence type="ECO:0000256" key="4">
    <source>
        <dbReference type="SAM" id="MobiDB-lite"/>
    </source>
</evidence>
<keyword evidence="7" id="KW-1185">Reference proteome</keyword>
<feature type="domain" description="Ribosomal eL28/Mak16" evidence="5">
    <location>
        <begin position="12"/>
        <end position="129"/>
    </location>
</feature>
<dbReference type="STRING" id="356882.A0A423X9C9"/>
<proteinExistence type="inferred from homology"/>
<dbReference type="InterPro" id="IPR002672">
    <property type="entry name" value="Ribosomal_eL28"/>
</dbReference>
<evidence type="ECO:0000313" key="6">
    <source>
        <dbReference type="EMBL" id="ROW12396.1"/>
    </source>
</evidence>
<comment type="caution">
    <text evidence="6">The sequence shown here is derived from an EMBL/GenBank/DDBJ whole genome shotgun (WGS) entry which is preliminary data.</text>
</comment>
<organism evidence="6 7">
    <name type="scientific">Cytospora schulzeri</name>
    <dbReference type="NCBI Taxonomy" id="448051"/>
    <lineage>
        <taxon>Eukaryota</taxon>
        <taxon>Fungi</taxon>
        <taxon>Dikarya</taxon>
        <taxon>Ascomycota</taxon>
        <taxon>Pezizomycotina</taxon>
        <taxon>Sordariomycetes</taxon>
        <taxon>Sordariomycetidae</taxon>
        <taxon>Diaporthales</taxon>
        <taxon>Cytosporaceae</taxon>
        <taxon>Cytospora</taxon>
    </lineage>
</organism>
<dbReference type="GO" id="GO:0005840">
    <property type="term" value="C:ribosome"/>
    <property type="evidence" value="ECO:0007669"/>
    <property type="project" value="UniProtKB-KW"/>
</dbReference>
<feature type="region of interest" description="Disordered" evidence="4">
    <location>
        <begin position="122"/>
        <end position="152"/>
    </location>
</feature>
<sequence length="152" mass="16399">MAAQLSNVSSDLVWEIVRNNNSFLVKRNEAGGVQLSRDPLNLANKNSRKHAGFINEKAVGISAEGEKGLQVISKKASAVHQPGKAGVKRTFGSHNRKAYKNVANSTAKSGYRPDLREAAVARASAIRKSQRPVKAEPEKKLRGNAAKKAAQE</sequence>
<dbReference type="GO" id="GO:0006412">
    <property type="term" value="P:translation"/>
    <property type="evidence" value="ECO:0007669"/>
    <property type="project" value="InterPro"/>
</dbReference>
<keyword evidence="3" id="KW-0687">Ribonucleoprotein</keyword>
<gene>
    <name evidence="6" type="ORF">VMCG_00519</name>
</gene>
<protein>
    <recommendedName>
        <fullName evidence="5">Ribosomal eL28/Mak16 domain-containing protein</fullName>
    </recommendedName>
</protein>
<comment type="similarity">
    <text evidence="1">Belongs to the eukaryotic ribosomal protein eL28 family.</text>
</comment>
<evidence type="ECO:0000256" key="2">
    <source>
        <dbReference type="ARBA" id="ARBA00022980"/>
    </source>
</evidence>
<dbReference type="Pfam" id="PF01778">
    <property type="entry name" value="Ribosomal_L28e"/>
    <property type="match status" value="1"/>
</dbReference>
<evidence type="ECO:0000259" key="5">
    <source>
        <dbReference type="Pfam" id="PF01778"/>
    </source>
</evidence>
<evidence type="ECO:0000313" key="7">
    <source>
        <dbReference type="Proteomes" id="UP000283895"/>
    </source>
</evidence>
<accession>A0A423X9C9</accession>
<dbReference type="PANTHER" id="PTHR10544">
    <property type="entry name" value="60S RIBOSOMAL PROTEIN L28"/>
    <property type="match status" value="1"/>
</dbReference>
<dbReference type="EMBL" id="LKEA01000001">
    <property type="protein sequence ID" value="ROW12396.1"/>
    <property type="molecule type" value="Genomic_DNA"/>
</dbReference>
<reference evidence="6 7" key="1">
    <citation type="submission" date="2015-09" db="EMBL/GenBank/DDBJ databases">
        <title>Host preference determinants of Valsa canker pathogens revealed by comparative genomics.</title>
        <authorList>
            <person name="Yin Z."/>
            <person name="Huang L."/>
        </authorList>
    </citation>
    <scope>NUCLEOTIDE SEQUENCE [LARGE SCALE GENOMIC DNA]</scope>
    <source>
        <strain evidence="6 7">03-1</strain>
    </source>
</reference>
<keyword evidence="2" id="KW-0689">Ribosomal protein</keyword>
<dbReference type="InterPro" id="IPR029004">
    <property type="entry name" value="Ribosomal_eL28/Mak16"/>
</dbReference>